<dbReference type="PANTHER" id="PTHR47271:SF2">
    <property type="entry name" value="ARGININE DEIMINASE"/>
    <property type="match status" value="1"/>
</dbReference>
<dbReference type="GO" id="GO:0019546">
    <property type="term" value="P:L-arginine deiminase pathway"/>
    <property type="evidence" value="ECO:0007669"/>
    <property type="project" value="TreeGrafter"/>
</dbReference>
<dbReference type="AlphaFoldDB" id="A0A4S8RQM2"/>
<dbReference type="Proteomes" id="UP000310406">
    <property type="component" value="Unassembled WGS sequence"/>
</dbReference>
<dbReference type="SUPFAM" id="SSF55909">
    <property type="entry name" value="Pentein"/>
    <property type="match status" value="1"/>
</dbReference>
<evidence type="ECO:0000313" key="4">
    <source>
        <dbReference type="EMBL" id="THV60051.1"/>
    </source>
</evidence>
<evidence type="ECO:0000313" key="5">
    <source>
        <dbReference type="Proteomes" id="UP000310406"/>
    </source>
</evidence>
<dbReference type="RefSeq" id="WP_136565636.1">
    <property type="nucleotide sequence ID" value="NZ_SNTZ01000002.1"/>
</dbReference>
<comment type="pathway">
    <text evidence="1">Amino-acid degradation; L-arginine degradation via ADI pathway; carbamoyl phosphate from L-arginine: step 1/2.</text>
</comment>
<dbReference type="Gene3D" id="3.75.10.10">
    <property type="entry name" value="L-arginine/glycine Amidinotransferase, Chain A"/>
    <property type="match status" value="1"/>
</dbReference>
<dbReference type="PANTHER" id="PTHR47271">
    <property type="entry name" value="ARGININE DEIMINASE"/>
    <property type="match status" value="1"/>
</dbReference>
<accession>A0A4S8RQM2</accession>
<sequence>MMQLNIVDETSPLKAVILGTAKSCGPVPSPDEAYDPKSLEHILAGTYPKEADMEKEMDAFAKVFQKYGVEVYRPEILQNCNQIFARDIAFVIEDKLFHANILPDREREFVAIHEVLDKIDPNKVIRPPEEVHIEGGDVMPWNDYIFIGTYTGPDYPDYITARTNREAVEYIRRMFPYKTVKSFELRKSNTDPKENALHLDCCFQPVGKDKAILHRNGFLLEEEYQWLVDHFGKDNVFEINKDEMYQMFSNVFSISPEVVVSEKGFTRLNNWLREQGFTVEEIPYAEIAKQEGLLRCSTMPLIRE</sequence>
<evidence type="ECO:0000256" key="3">
    <source>
        <dbReference type="ARBA" id="ARBA00049429"/>
    </source>
</evidence>
<comment type="caution">
    <text evidence="4">The sequence shown here is derived from an EMBL/GenBank/DDBJ whole genome shotgun (WGS) entry which is preliminary data.</text>
</comment>
<evidence type="ECO:0000256" key="2">
    <source>
        <dbReference type="ARBA" id="ARBA00012171"/>
    </source>
</evidence>
<dbReference type="GO" id="GO:0016740">
    <property type="term" value="F:transferase activity"/>
    <property type="evidence" value="ECO:0007669"/>
    <property type="project" value="UniProtKB-KW"/>
</dbReference>
<dbReference type="Pfam" id="PF19420">
    <property type="entry name" value="DDAH_eukar"/>
    <property type="match status" value="1"/>
</dbReference>
<reference evidence="4 5" key="1">
    <citation type="submission" date="2019-03" db="EMBL/GenBank/DDBJ databases">
        <title>Muricauda SCR12 sp.nov, a marine bacterium isolated from Pacific Ocean:the Okinawa trough.</title>
        <authorList>
            <person name="Liu L."/>
        </authorList>
    </citation>
    <scope>NUCLEOTIDE SEQUENCE [LARGE SCALE GENOMIC DNA]</scope>
    <source>
        <strain evidence="4 5">SCR12</strain>
    </source>
</reference>
<keyword evidence="5" id="KW-1185">Reference proteome</keyword>
<comment type="catalytic activity">
    <reaction evidence="3">
        <text>L-arginine + H2O = L-citrulline + NH4(+)</text>
        <dbReference type="Rhea" id="RHEA:19597"/>
        <dbReference type="ChEBI" id="CHEBI:15377"/>
        <dbReference type="ChEBI" id="CHEBI:28938"/>
        <dbReference type="ChEBI" id="CHEBI:32682"/>
        <dbReference type="ChEBI" id="CHEBI:57743"/>
        <dbReference type="EC" id="3.5.3.6"/>
    </reaction>
</comment>
<evidence type="ECO:0000256" key="1">
    <source>
        <dbReference type="ARBA" id="ARBA00005213"/>
    </source>
</evidence>
<dbReference type="GO" id="GO:0016990">
    <property type="term" value="F:arginine deiminase activity"/>
    <property type="evidence" value="ECO:0007669"/>
    <property type="project" value="UniProtKB-EC"/>
</dbReference>
<gene>
    <name evidence="4" type="ORF">EZV76_05675</name>
</gene>
<keyword evidence="4" id="KW-0808">Transferase</keyword>
<protein>
    <recommendedName>
        <fullName evidence="2">arginine deiminase</fullName>
        <ecNumber evidence="2">3.5.3.6</ecNumber>
    </recommendedName>
</protein>
<dbReference type="EC" id="3.5.3.6" evidence="2"/>
<proteinExistence type="predicted"/>
<organism evidence="4 5">
    <name type="scientific">Flagellimonas alvinocaridis</name>
    <dbReference type="NCBI Taxonomy" id="2530200"/>
    <lineage>
        <taxon>Bacteria</taxon>
        <taxon>Pseudomonadati</taxon>
        <taxon>Bacteroidota</taxon>
        <taxon>Flavobacteriia</taxon>
        <taxon>Flavobacteriales</taxon>
        <taxon>Flavobacteriaceae</taxon>
        <taxon>Flagellimonas</taxon>
    </lineage>
</organism>
<dbReference type="OrthoDB" id="9807502at2"/>
<dbReference type="EMBL" id="SNTZ01000002">
    <property type="protein sequence ID" value="THV60051.1"/>
    <property type="molecule type" value="Genomic_DNA"/>
</dbReference>
<name>A0A4S8RQM2_9FLAO</name>